<protein>
    <submittedName>
        <fullName evidence="2">DNA binding domain-containing protein, excisionase family</fullName>
    </submittedName>
</protein>
<dbReference type="NCBIfam" id="TIGR01764">
    <property type="entry name" value="excise"/>
    <property type="match status" value="1"/>
</dbReference>
<gene>
    <name evidence="2" type="ORF">SAMN04488563_3246</name>
</gene>
<dbReference type="RefSeq" id="WP_046769799.1">
    <property type="nucleotide sequence ID" value="NZ_LBMC01000013.1"/>
</dbReference>
<reference evidence="3" key="1">
    <citation type="submission" date="2016-10" db="EMBL/GenBank/DDBJ databases">
        <authorList>
            <person name="Varghese N."/>
            <person name="Submissions S."/>
        </authorList>
    </citation>
    <scope>NUCLEOTIDE SEQUENCE [LARGE SCALE GENOMIC DNA]</scope>
    <source>
        <strain evidence="3">DSM 45079</strain>
    </source>
</reference>
<dbReference type="EMBL" id="LT629791">
    <property type="protein sequence ID" value="SDU61735.1"/>
    <property type="molecule type" value="Genomic_DNA"/>
</dbReference>
<organism evidence="2 3">
    <name type="scientific">Jiangella alkaliphila</name>
    <dbReference type="NCBI Taxonomy" id="419479"/>
    <lineage>
        <taxon>Bacteria</taxon>
        <taxon>Bacillati</taxon>
        <taxon>Actinomycetota</taxon>
        <taxon>Actinomycetes</taxon>
        <taxon>Jiangellales</taxon>
        <taxon>Jiangellaceae</taxon>
        <taxon>Jiangella</taxon>
    </lineage>
</organism>
<dbReference type="AlphaFoldDB" id="A0A1H2K070"/>
<dbReference type="GO" id="GO:0003677">
    <property type="term" value="F:DNA binding"/>
    <property type="evidence" value="ECO:0007669"/>
    <property type="project" value="InterPro"/>
</dbReference>
<dbReference type="Pfam" id="PF12728">
    <property type="entry name" value="HTH_17"/>
    <property type="match status" value="1"/>
</dbReference>
<dbReference type="STRING" id="419479.SAMN04488563_3246"/>
<dbReference type="InterPro" id="IPR041657">
    <property type="entry name" value="HTH_17"/>
</dbReference>
<feature type="domain" description="Helix-turn-helix" evidence="1">
    <location>
        <begin position="82"/>
        <end position="129"/>
    </location>
</feature>
<dbReference type="InterPro" id="IPR010093">
    <property type="entry name" value="SinI_DNA-bd"/>
</dbReference>
<evidence type="ECO:0000313" key="2">
    <source>
        <dbReference type="EMBL" id="SDU61735.1"/>
    </source>
</evidence>
<dbReference type="Proteomes" id="UP000182977">
    <property type="component" value="Chromosome I"/>
</dbReference>
<keyword evidence="3" id="KW-1185">Reference proteome</keyword>
<evidence type="ECO:0000259" key="1">
    <source>
        <dbReference type="Pfam" id="PF12728"/>
    </source>
</evidence>
<accession>A0A1H2K070</accession>
<sequence>MAHRFATSVAPGEVEQDVADRALGRIASYLGRHDEAQIELHTEAGRSDEVLVVPRAAVQLFASMLAYMAEGKGVSVMPMHTMLTTQQAADLLNVSRPYFIGLLERGDIAFEKVGRHRRVRLEDLLNYQRASIARQRAAADDLAALGQELGT</sequence>
<dbReference type="OrthoDB" id="26212at2"/>
<name>A0A1H2K070_9ACTN</name>
<proteinExistence type="predicted"/>
<evidence type="ECO:0000313" key="3">
    <source>
        <dbReference type="Proteomes" id="UP000182977"/>
    </source>
</evidence>